<dbReference type="Proteomes" id="UP000050525">
    <property type="component" value="Unassembled WGS sequence"/>
</dbReference>
<keyword evidence="2" id="KW-1185">Reference proteome</keyword>
<dbReference type="EMBL" id="AKHW03001628">
    <property type="protein sequence ID" value="KYO41282.1"/>
    <property type="molecule type" value="Genomic_DNA"/>
</dbReference>
<evidence type="ECO:0000313" key="2">
    <source>
        <dbReference type="Proteomes" id="UP000050525"/>
    </source>
</evidence>
<reference evidence="1 2" key="1">
    <citation type="journal article" date="2012" name="Genome Biol.">
        <title>Sequencing three crocodilian genomes to illuminate the evolution of archosaurs and amniotes.</title>
        <authorList>
            <person name="St John J.A."/>
            <person name="Braun E.L."/>
            <person name="Isberg S.R."/>
            <person name="Miles L.G."/>
            <person name="Chong A.Y."/>
            <person name="Gongora J."/>
            <person name="Dalzell P."/>
            <person name="Moran C."/>
            <person name="Bed'hom B."/>
            <person name="Abzhanov A."/>
            <person name="Burgess S.C."/>
            <person name="Cooksey A.M."/>
            <person name="Castoe T.A."/>
            <person name="Crawford N.G."/>
            <person name="Densmore L.D."/>
            <person name="Drew J.C."/>
            <person name="Edwards S.V."/>
            <person name="Faircloth B.C."/>
            <person name="Fujita M.K."/>
            <person name="Greenwold M.J."/>
            <person name="Hoffmann F.G."/>
            <person name="Howard J.M."/>
            <person name="Iguchi T."/>
            <person name="Janes D.E."/>
            <person name="Khan S.Y."/>
            <person name="Kohno S."/>
            <person name="de Koning A.J."/>
            <person name="Lance S.L."/>
            <person name="McCarthy F.M."/>
            <person name="McCormack J.E."/>
            <person name="Merchant M.E."/>
            <person name="Peterson D.G."/>
            <person name="Pollock D.D."/>
            <person name="Pourmand N."/>
            <person name="Raney B.J."/>
            <person name="Roessler K.A."/>
            <person name="Sanford J.R."/>
            <person name="Sawyer R.H."/>
            <person name="Schmidt C.J."/>
            <person name="Triplett E.W."/>
            <person name="Tuberville T.D."/>
            <person name="Venegas-Anaya M."/>
            <person name="Howard J.T."/>
            <person name="Jarvis E.D."/>
            <person name="Guillette L.J.Jr."/>
            <person name="Glenn T.C."/>
            <person name="Green R.E."/>
            <person name="Ray D.A."/>
        </authorList>
    </citation>
    <scope>NUCLEOTIDE SEQUENCE [LARGE SCALE GENOMIC DNA]</scope>
    <source>
        <strain evidence="1">KSC_2009_1</strain>
    </source>
</reference>
<organism evidence="1 2">
    <name type="scientific">Alligator mississippiensis</name>
    <name type="common">American alligator</name>
    <dbReference type="NCBI Taxonomy" id="8496"/>
    <lineage>
        <taxon>Eukaryota</taxon>
        <taxon>Metazoa</taxon>
        <taxon>Chordata</taxon>
        <taxon>Craniata</taxon>
        <taxon>Vertebrata</taxon>
        <taxon>Euteleostomi</taxon>
        <taxon>Archelosauria</taxon>
        <taxon>Archosauria</taxon>
        <taxon>Crocodylia</taxon>
        <taxon>Alligatoridae</taxon>
        <taxon>Alligatorinae</taxon>
        <taxon>Alligator</taxon>
    </lineage>
</organism>
<dbReference type="AlphaFoldDB" id="A0A151NWJ9"/>
<name>A0A151NWJ9_ALLMI</name>
<accession>A0A151NWJ9</accession>
<protein>
    <submittedName>
        <fullName evidence="1">Uncharacterized protein</fullName>
    </submittedName>
</protein>
<sequence>MLTLLQTTHTSSEDIAVAVWTFNHQDTGTWEPCHHIPAKDCVCDKRSVKWRHYQTKTETSATGVRAKRFIKEPFLTPARMKSEHCNQCTGQDRSILTTIKWISINISKCLLPKLLRIFLQTVMIFHTQCIWIQFSTQLVNHTSHHNDLCSTSNVLLYDQTFVLKLW</sequence>
<gene>
    <name evidence="1" type="ORF">Y1Q_0006137</name>
</gene>
<evidence type="ECO:0000313" key="1">
    <source>
        <dbReference type="EMBL" id="KYO41282.1"/>
    </source>
</evidence>
<proteinExistence type="predicted"/>
<comment type="caution">
    <text evidence="1">The sequence shown here is derived from an EMBL/GenBank/DDBJ whole genome shotgun (WGS) entry which is preliminary data.</text>
</comment>